<evidence type="ECO:0000256" key="1">
    <source>
        <dbReference type="ARBA" id="ARBA00023125"/>
    </source>
</evidence>
<feature type="DNA-binding region" description="H-T-H motif" evidence="2">
    <location>
        <begin position="28"/>
        <end position="47"/>
    </location>
</feature>
<organism evidence="4 5">
    <name type="scientific">Kocuria atrinae</name>
    <dbReference type="NCBI Taxonomy" id="592377"/>
    <lineage>
        <taxon>Bacteria</taxon>
        <taxon>Bacillati</taxon>
        <taxon>Actinomycetota</taxon>
        <taxon>Actinomycetes</taxon>
        <taxon>Micrococcales</taxon>
        <taxon>Micrococcaceae</taxon>
        <taxon>Kocuria</taxon>
    </lineage>
</organism>
<dbReference type="InterPro" id="IPR009057">
    <property type="entry name" value="Homeodomain-like_sf"/>
</dbReference>
<dbReference type="InterPro" id="IPR050109">
    <property type="entry name" value="HTH-type_TetR-like_transc_reg"/>
</dbReference>
<dbReference type="Pfam" id="PF00440">
    <property type="entry name" value="TetR_N"/>
    <property type="match status" value="1"/>
</dbReference>
<keyword evidence="5" id="KW-1185">Reference proteome</keyword>
<dbReference type="PANTHER" id="PTHR30055">
    <property type="entry name" value="HTH-TYPE TRANSCRIPTIONAL REGULATOR RUTR"/>
    <property type="match status" value="1"/>
</dbReference>
<evidence type="ECO:0000313" key="4">
    <source>
        <dbReference type="EMBL" id="GAA2120301.1"/>
    </source>
</evidence>
<evidence type="ECO:0000256" key="2">
    <source>
        <dbReference type="PROSITE-ProRule" id="PRU00335"/>
    </source>
</evidence>
<reference evidence="4 5" key="1">
    <citation type="journal article" date="2019" name="Int. J. Syst. Evol. Microbiol.">
        <title>The Global Catalogue of Microorganisms (GCM) 10K type strain sequencing project: providing services to taxonomists for standard genome sequencing and annotation.</title>
        <authorList>
            <consortium name="The Broad Institute Genomics Platform"/>
            <consortium name="The Broad Institute Genome Sequencing Center for Infectious Disease"/>
            <person name="Wu L."/>
            <person name="Ma J."/>
        </authorList>
    </citation>
    <scope>NUCLEOTIDE SEQUENCE [LARGE SCALE GENOMIC DNA]</scope>
    <source>
        <strain evidence="4 5">JCM 15914</strain>
    </source>
</reference>
<dbReference type="RefSeq" id="WP_344225081.1">
    <property type="nucleotide sequence ID" value="NZ_BAAAQA010000023.1"/>
</dbReference>
<dbReference type="Gene3D" id="1.10.10.60">
    <property type="entry name" value="Homeodomain-like"/>
    <property type="match status" value="1"/>
</dbReference>
<accession>A0ABN2Y2L0</accession>
<feature type="domain" description="HTH tetR-type" evidence="3">
    <location>
        <begin position="5"/>
        <end position="65"/>
    </location>
</feature>
<name>A0ABN2Y2L0_9MICC</name>
<dbReference type="SUPFAM" id="SSF46689">
    <property type="entry name" value="Homeodomain-like"/>
    <property type="match status" value="1"/>
</dbReference>
<gene>
    <name evidence="4" type="ORF">GCM10009824_21860</name>
</gene>
<dbReference type="PANTHER" id="PTHR30055:SF226">
    <property type="entry name" value="HTH-TYPE TRANSCRIPTIONAL REGULATOR PKSA"/>
    <property type="match status" value="1"/>
</dbReference>
<proteinExistence type="predicted"/>
<dbReference type="PROSITE" id="PS50977">
    <property type="entry name" value="HTH_TETR_2"/>
    <property type="match status" value="1"/>
</dbReference>
<comment type="caution">
    <text evidence="4">The sequence shown here is derived from an EMBL/GenBank/DDBJ whole genome shotgun (WGS) entry which is preliminary data.</text>
</comment>
<keyword evidence="1 2" id="KW-0238">DNA-binding</keyword>
<dbReference type="Proteomes" id="UP001500166">
    <property type="component" value="Unassembled WGS sequence"/>
</dbReference>
<sequence length="255" mass="27716">MSTAPGTTGDVVTKSIRLLAAQGYHATTVDKLAQATGVSRATFFRKYGSKEEIVFADHASNLERLEQLLSRPSLSAQAGLAEGVQLVFRHNLDHSDRAIARHHLLQQVESLRDRELATSHRYERLFQGFLRRVLPENADQRVTAVSLASATVAVHNAYLRTWLRDPQANNGEQLAAGLNQRIGWLCTAFGLSPGAGRIASAPRQPEAAASASPVVVVLQEGADPREAAEQTARTVYEALATGRRQSNSRSETNTP</sequence>
<evidence type="ECO:0000313" key="5">
    <source>
        <dbReference type="Proteomes" id="UP001500166"/>
    </source>
</evidence>
<evidence type="ECO:0000259" key="3">
    <source>
        <dbReference type="PROSITE" id="PS50977"/>
    </source>
</evidence>
<dbReference type="Gene3D" id="1.10.357.10">
    <property type="entry name" value="Tetracycline Repressor, domain 2"/>
    <property type="match status" value="1"/>
</dbReference>
<protein>
    <submittedName>
        <fullName evidence="4">TetR family transcriptional regulator</fullName>
    </submittedName>
</protein>
<dbReference type="PRINTS" id="PR00455">
    <property type="entry name" value="HTHTETR"/>
</dbReference>
<dbReference type="EMBL" id="BAAAQA010000023">
    <property type="protein sequence ID" value="GAA2120301.1"/>
    <property type="molecule type" value="Genomic_DNA"/>
</dbReference>
<dbReference type="InterPro" id="IPR001647">
    <property type="entry name" value="HTH_TetR"/>
</dbReference>